<evidence type="ECO:0000256" key="6">
    <source>
        <dbReference type="SAM" id="Phobius"/>
    </source>
</evidence>
<dbReference type="InterPro" id="IPR017039">
    <property type="entry name" value="Virul_fac_BrkB"/>
</dbReference>
<organism evidence="7 8">
    <name type="scientific">Sinobaca qinghaiensis</name>
    <dbReference type="NCBI Taxonomy" id="342944"/>
    <lineage>
        <taxon>Bacteria</taxon>
        <taxon>Bacillati</taxon>
        <taxon>Bacillota</taxon>
        <taxon>Bacilli</taxon>
        <taxon>Bacillales</taxon>
        <taxon>Sporolactobacillaceae</taxon>
        <taxon>Sinobaca</taxon>
    </lineage>
</organism>
<feature type="transmembrane region" description="Helical" evidence="6">
    <location>
        <begin position="127"/>
        <end position="149"/>
    </location>
</feature>
<sequence length="285" mass="31408">MNKLKGYVQELGREFKKDNVTMLGAAQAYYYLLAIVPLMILLLSLLPFLNIEPESAMEVVRNVVPGEMAAIFEENIVSLVTTPQGGLLGIGVIGTLWSASNGINAFIQASNQAYDVEETRSFIKVRLLSLALTIGMILAVVTALILPIFGNVIIDFINSVVNLPTQTTILFQVLRWVISIAAMIIVLSALYHFAPNKTYPFREILPGALITALLWQVISLGFSFYVSNFGNYSATYGSLGGIIVLMLWFYLIGIILMVGAEINVIFHRKKIRDKAEKDGFPKGIV</sequence>
<feature type="transmembrane region" description="Helical" evidence="6">
    <location>
        <begin position="169"/>
        <end position="193"/>
    </location>
</feature>
<evidence type="ECO:0000256" key="2">
    <source>
        <dbReference type="ARBA" id="ARBA00022475"/>
    </source>
</evidence>
<dbReference type="OrthoDB" id="9775903at2"/>
<dbReference type="Pfam" id="PF03631">
    <property type="entry name" value="Virul_fac_BrkB"/>
    <property type="match status" value="1"/>
</dbReference>
<dbReference type="AlphaFoldDB" id="A0A419V747"/>
<keyword evidence="5 6" id="KW-0472">Membrane</keyword>
<name>A0A419V747_9BACL</name>
<keyword evidence="4 6" id="KW-1133">Transmembrane helix</keyword>
<dbReference type="RefSeq" id="WP_120191310.1">
    <property type="nucleotide sequence ID" value="NZ_RAPK01000006.1"/>
</dbReference>
<comment type="caution">
    <text evidence="7">The sequence shown here is derived from an EMBL/GenBank/DDBJ whole genome shotgun (WGS) entry which is preliminary data.</text>
</comment>
<feature type="transmembrane region" description="Helical" evidence="6">
    <location>
        <begin position="205"/>
        <end position="226"/>
    </location>
</feature>
<feature type="transmembrane region" description="Helical" evidence="6">
    <location>
        <begin position="28"/>
        <end position="49"/>
    </location>
</feature>
<evidence type="ECO:0000313" key="7">
    <source>
        <dbReference type="EMBL" id="RKD75882.1"/>
    </source>
</evidence>
<keyword evidence="8" id="KW-1185">Reference proteome</keyword>
<evidence type="ECO:0000256" key="4">
    <source>
        <dbReference type="ARBA" id="ARBA00022989"/>
    </source>
</evidence>
<keyword evidence="3 6" id="KW-0812">Transmembrane</keyword>
<evidence type="ECO:0000313" key="8">
    <source>
        <dbReference type="Proteomes" id="UP000285120"/>
    </source>
</evidence>
<dbReference type="PANTHER" id="PTHR30213">
    <property type="entry name" value="INNER MEMBRANE PROTEIN YHJD"/>
    <property type="match status" value="1"/>
</dbReference>
<dbReference type="PIRSF" id="PIRSF035875">
    <property type="entry name" value="RNase_BN"/>
    <property type="match status" value="1"/>
</dbReference>
<dbReference type="NCBIfam" id="TIGR00765">
    <property type="entry name" value="yihY_not_rbn"/>
    <property type="match status" value="1"/>
</dbReference>
<evidence type="ECO:0000256" key="5">
    <source>
        <dbReference type="ARBA" id="ARBA00023136"/>
    </source>
</evidence>
<dbReference type="Proteomes" id="UP000285120">
    <property type="component" value="Unassembled WGS sequence"/>
</dbReference>
<feature type="transmembrane region" description="Helical" evidence="6">
    <location>
        <begin position="238"/>
        <end position="266"/>
    </location>
</feature>
<evidence type="ECO:0000256" key="3">
    <source>
        <dbReference type="ARBA" id="ARBA00022692"/>
    </source>
</evidence>
<comment type="subcellular location">
    <subcellularLocation>
        <location evidence="1">Cell membrane</location>
        <topology evidence="1">Multi-pass membrane protein</topology>
    </subcellularLocation>
</comment>
<keyword evidence="2" id="KW-1003">Cell membrane</keyword>
<dbReference type="EMBL" id="RAPK01000006">
    <property type="protein sequence ID" value="RKD75882.1"/>
    <property type="molecule type" value="Genomic_DNA"/>
</dbReference>
<proteinExistence type="predicted"/>
<dbReference type="GO" id="GO:0005886">
    <property type="term" value="C:plasma membrane"/>
    <property type="evidence" value="ECO:0007669"/>
    <property type="project" value="UniProtKB-SubCell"/>
</dbReference>
<gene>
    <name evidence="7" type="ORF">ATL39_0092</name>
</gene>
<protein>
    <submittedName>
        <fullName evidence="7">Membrane protein</fullName>
    </submittedName>
</protein>
<evidence type="ECO:0000256" key="1">
    <source>
        <dbReference type="ARBA" id="ARBA00004651"/>
    </source>
</evidence>
<accession>A0A419V747</accession>
<reference evidence="7 8" key="1">
    <citation type="submission" date="2018-09" db="EMBL/GenBank/DDBJ databases">
        <title>Genomic Encyclopedia of Archaeal and Bacterial Type Strains, Phase II (KMG-II): from individual species to whole genera.</title>
        <authorList>
            <person name="Goeker M."/>
        </authorList>
    </citation>
    <scope>NUCLEOTIDE SEQUENCE [LARGE SCALE GENOMIC DNA]</scope>
    <source>
        <strain evidence="7 8">DSM 17008</strain>
    </source>
</reference>
<dbReference type="PANTHER" id="PTHR30213:SF0">
    <property type="entry name" value="UPF0761 MEMBRANE PROTEIN YIHY"/>
    <property type="match status" value="1"/>
</dbReference>